<dbReference type="AlphaFoldDB" id="A0A6A4W7U0"/>
<accession>A0A6A4W7U0</accession>
<protein>
    <submittedName>
        <fullName evidence="3">Uncharacterized protein</fullName>
    </submittedName>
</protein>
<feature type="compositionally biased region" description="Gly residues" evidence="1">
    <location>
        <begin position="150"/>
        <end position="160"/>
    </location>
</feature>
<comment type="caution">
    <text evidence="3">The sequence shown here is derived from an EMBL/GenBank/DDBJ whole genome shotgun (WGS) entry which is preliminary data.</text>
</comment>
<feature type="signal peptide" evidence="2">
    <location>
        <begin position="1"/>
        <end position="17"/>
    </location>
</feature>
<evidence type="ECO:0000313" key="3">
    <source>
        <dbReference type="EMBL" id="KAF0303466.1"/>
    </source>
</evidence>
<feature type="compositionally biased region" description="Polar residues" evidence="1">
    <location>
        <begin position="163"/>
        <end position="194"/>
    </location>
</feature>
<feature type="compositionally biased region" description="Low complexity" evidence="1">
    <location>
        <begin position="117"/>
        <end position="126"/>
    </location>
</feature>
<evidence type="ECO:0000256" key="2">
    <source>
        <dbReference type="SAM" id="SignalP"/>
    </source>
</evidence>
<gene>
    <name evidence="3" type="ORF">FJT64_024541</name>
</gene>
<sequence length="194" mass="18869">MFRSGLVLLAVTACAVARPQQRLTPVPFPVPQSSGQSTSGVVKGETFVPGGSSVLTQQQAETGGQAANGGFNQGSAGASTTGFSNPFAQGSNSQTSAVSNQGSNPLLPGFPFPPLPGFGTAAGTAGSQLTQGKTTGPDGSQTTITQLGSSAGGSATGGGVSTNQASGSVTDVNTPFGSQTSSNVNAQSNQSTGR</sequence>
<proteinExistence type="predicted"/>
<evidence type="ECO:0000313" key="4">
    <source>
        <dbReference type="Proteomes" id="UP000440578"/>
    </source>
</evidence>
<dbReference type="Proteomes" id="UP000440578">
    <property type="component" value="Unassembled WGS sequence"/>
</dbReference>
<organism evidence="3 4">
    <name type="scientific">Amphibalanus amphitrite</name>
    <name type="common">Striped barnacle</name>
    <name type="synonym">Balanus amphitrite</name>
    <dbReference type="NCBI Taxonomy" id="1232801"/>
    <lineage>
        <taxon>Eukaryota</taxon>
        <taxon>Metazoa</taxon>
        <taxon>Ecdysozoa</taxon>
        <taxon>Arthropoda</taxon>
        <taxon>Crustacea</taxon>
        <taxon>Multicrustacea</taxon>
        <taxon>Cirripedia</taxon>
        <taxon>Thoracica</taxon>
        <taxon>Thoracicalcarea</taxon>
        <taxon>Balanomorpha</taxon>
        <taxon>Balanoidea</taxon>
        <taxon>Balanidae</taxon>
        <taxon>Amphibalaninae</taxon>
        <taxon>Amphibalanus</taxon>
    </lineage>
</organism>
<reference evidence="3 4" key="1">
    <citation type="submission" date="2019-07" db="EMBL/GenBank/DDBJ databases">
        <title>Draft genome assembly of a fouling barnacle, Amphibalanus amphitrite (Darwin, 1854): The first reference genome for Thecostraca.</title>
        <authorList>
            <person name="Kim W."/>
        </authorList>
    </citation>
    <scope>NUCLEOTIDE SEQUENCE [LARGE SCALE GENOMIC DNA]</scope>
    <source>
        <strain evidence="3">SNU_AA5</strain>
        <tissue evidence="3">Soma without cirri and trophi</tissue>
    </source>
</reference>
<feature type="compositionally biased region" description="Polar residues" evidence="1">
    <location>
        <begin position="127"/>
        <end position="147"/>
    </location>
</feature>
<feature type="compositionally biased region" description="Low complexity" evidence="1">
    <location>
        <begin position="64"/>
        <end position="79"/>
    </location>
</feature>
<dbReference type="EMBL" id="VIIS01000942">
    <property type="protein sequence ID" value="KAF0303466.1"/>
    <property type="molecule type" value="Genomic_DNA"/>
</dbReference>
<name>A0A6A4W7U0_AMPAM</name>
<feature type="compositionally biased region" description="Polar residues" evidence="1">
    <location>
        <begin position="80"/>
        <end position="104"/>
    </location>
</feature>
<keyword evidence="4" id="KW-1185">Reference proteome</keyword>
<keyword evidence="2" id="KW-0732">Signal</keyword>
<feature type="region of interest" description="Disordered" evidence="1">
    <location>
        <begin position="64"/>
        <end position="194"/>
    </location>
</feature>
<evidence type="ECO:0000256" key="1">
    <source>
        <dbReference type="SAM" id="MobiDB-lite"/>
    </source>
</evidence>
<feature type="chain" id="PRO_5025676650" evidence="2">
    <location>
        <begin position="18"/>
        <end position="194"/>
    </location>
</feature>